<evidence type="ECO:0000313" key="2">
    <source>
        <dbReference type="EMBL" id="ACZ10739.1"/>
    </source>
</evidence>
<reference evidence="2 3" key="2">
    <citation type="journal article" date="2010" name="Stand. Genomic Sci.">
        <title>Complete genome sequence of Sebaldella termitidis type strain (NCTC 11300).</title>
        <authorList>
            <person name="Harmon-Smith M."/>
            <person name="Celia L."/>
            <person name="Chertkov O."/>
            <person name="Lapidus A."/>
            <person name="Copeland A."/>
            <person name="Glavina Del Rio T."/>
            <person name="Nolan M."/>
            <person name="Lucas S."/>
            <person name="Tice H."/>
            <person name="Cheng J.F."/>
            <person name="Han C."/>
            <person name="Detter J.C."/>
            <person name="Bruce D."/>
            <person name="Goodwin L."/>
            <person name="Pitluck S."/>
            <person name="Pati A."/>
            <person name="Liolios K."/>
            <person name="Ivanova N."/>
            <person name="Mavromatis K."/>
            <person name="Mikhailova N."/>
            <person name="Chen A."/>
            <person name="Palaniappan K."/>
            <person name="Land M."/>
            <person name="Hauser L."/>
            <person name="Chang Y.J."/>
            <person name="Jeffries C.D."/>
            <person name="Brettin T."/>
            <person name="Goker M."/>
            <person name="Beck B."/>
            <person name="Bristow J."/>
            <person name="Eisen J.A."/>
            <person name="Markowitz V."/>
            <person name="Hugenholtz P."/>
            <person name="Kyrpides N.C."/>
            <person name="Klenk H.P."/>
            <person name="Chen F."/>
        </authorList>
    </citation>
    <scope>NUCLEOTIDE SEQUENCE [LARGE SCALE GENOMIC DNA]</scope>
    <source>
        <strain evidence="3">ATCC 33386 / NCTC 11300</strain>
    </source>
</reference>
<dbReference type="EMBL" id="CP001739">
    <property type="protein sequence ID" value="ACZ10739.1"/>
    <property type="molecule type" value="Genomic_DNA"/>
</dbReference>
<accession>D1AGB3</accession>
<dbReference type="Gene3D" id="1.10.10.1400">
    <property type="entry name" value="Terminase, small subunit, N-terminal DNA-binding domain, HTH motif"/>
    <property type="match status" value="1"/>
</dbReference>
<dbReference type="InterPro" id="IPR005335">
    <property type="entry name" value="Terminase_ssu"/>
</dbReference>
<sequence length="309" mass="35947">MAKYEKKDIIKIQKIYENTDISLNKLAKKEGIGKATIIKWSQDYRWAKKEKSDQLPTDQEENRPKNPTEKDSMVGEIEKTEKISFAEEIIEPVLEDVEATKRHTIFTGKEKMFITYYFLYKFNIKAASLAAGYSNEREGNRILRKPKIQKIIRRIKQILIEKAGLDFTKEDLIEELFINLKKATGEIPQVKTFMVDKFDKDTTPITVRTFQGKLEDGTVVEGTEIYGELKEGSFKDVVKNKINENSYQVPEEHLIRDTDLKAANMTAKLLAELFGYTDNSKLAREKFEHEKVKDKEIELEEKIEYVEDV</sequence>
<dbReference type="Pfam" id="PF03592">
    <property type="entry name" value="Terminase_2"/>
    <property type="match status" value="1"/>
</dbReference>
<dbReference type="GO" id="GO:0051276">
    <property type="term" value="P:chromosome organization"/>
    <property type="evidence" value="ECO:0007669"/>
    <property type="project" value="InterPro"/>
</dbReference>
<dbReference type="Proteomes" id="UP000000845">
    <property type="component" value="Chromosome"/>
</dbReference>
<reference evidence="3" key="1">
    <citation type="submission" date="2009-09" db="EMBL/GenBank/DDBJ databases">
        <title>The complete chromosome of Sebaldella termitidis ATCC 33386.</title>
        <authorList>
            <consortium name="US DOE Joint Genome Institute (JGI-PGF)"/>
            <person name="Lucas S."/>
            <person name="Copeland A."/>
            <person name="Lapidus A."/>
            <person name="Glavina del Rio T."/>
            <person name="Dalin E."/>
            <person name="Tice H."/>
            <person name="Bruce D."/>
            <person name="Goodwin L."/>
            <person name="Pitluck S."/>
            <person name="Kyrpides N."/>
            <person name="Mavromatis K."/>
            <person name="Ivanova N."/>
            <person name="Mikhailova N."/>
            <person name="Sims D."/>
            <person name="Meincke L."/>
            <person name="Brettin T."/>
            <person name="Detter J.C."/>
            <person name="Han C."/>
            <person name="Larimer F."/>
            <person name="Land M."/>
            <person name="Hauser L."/>
            <person name="Markowitz V."/>
            <person name="Cheng J.F."/>
            <person name="Hugenholtz P."/>
            <person name="Woyke T."/>
            <person name="Wu D."/>
            <person name="Eisen J.A."/>
        </authorList>
    </citation>
    <scope>NUCLEOTIDE SEQUENCE [LARGE SCALE GENOMIC DNA]</scope>
    <source>
        <strain evidence="3">ATCC 33386 / NCTC 11300</strain>
    </source>
</reference>
<proteinExistence type="predicted"/>
<dbReference type="AlphaFoldDB" id="D1AGB3"/>
<feature type="region of interest" description="Disordered" evidence="1">
    <location>
        <begin position="50"/>
        <end position="74"/>
    </location>
</feature>
<keyword evidence="3" id="KW-1185">Reference proteome</keyword>
<protein>
    <recommendedName>
        <fullName evidence="4">Terminase small subunit</fullName>
    </recommendedName>
</protein>
<gene>
    <name evidence="2" type="ordered locus">Sterm_3906</name>
</gene>
<evidence type="ECO:0008006" key="4">
    <source>
        <dbReference type="Google" id="ProtNLM"/>
    </source>
</evidence>
<name>D1AGB3_SEBTE</name>
<evidence type="ECO:0000313" key="3">
    <source>
        <dbReference type="Proteomes" id="UP000000845"/>
    </source>
</evidence>
<dbReference type="HOGENOM" id="CLU_902819_0_0_0"/>
<organism evidence="2 3">
    <name type="scientific">Sebaldella termitidis (strain ATCC 33386 / NCTC 11300)</name>
    <dbReference type="NCBI Taxonomy" id="526218"/>
    <lineage>
        <taxon>Bacteria</taxon>
        <taxon>Fusobacteriati</taxon>
        <taxon>Fusobacteriota</taxon>
        <taxon>Fusobacteriia</taxon>
        <taxon>Fusobacteriales</taxon>
        <taxon>Leptotrichiaceae</taxon>
        <taxon>Sebaldella</taxon>
    </lineage>
</organism>
<evidence type="ECO:0000256" key="1">
    <source>
        <dbReference type="SAM" id="MobiDB-lite"/>
    </source>
</evidence>
<dbReference type="InterPro" id="IPR038713">
    <property type="entry name" value="Terminase_Gp1_N_sf"/>
</dbReference>
<feature type="compositionally biased region" description="Basic and acidic residues" evidence="1">
    <location>
        <begin position="60"/>
        <end position="74"/>
    </location>
</feature>
<dbReference type="KEGG" id="str:Sterm_3906"/>
<dbReference type="RefSeq" id="WP_012863314.1">
    <property type="nucleotide sequence ID" value="NC_013517.1"/>
</dbReference>